<comment type="caution">
    <text evidence="1">The sequence shown here is derived from an EMBL/GenBank/DDBJ whole genome shotgun (WGS) entry which is preliminary data.</text>
</comment>
<organism evidence="1 2">
    <name type="scientific">Punica granatum</name>
    <name type="common">Pomegranate</name>
    <dbReference type="NCBI Taxonomy" id="22663"/>
    <lineage>
        <taxon>Eukaryota</taxon>
        <taxon>Viridiplantae</taxon>
        <taxon>Streptophyta</taxon>
        <taxon>Embryophyta</taxon>
        <taxon>Tracheophyta</taxon>
        <taxon>Spermatophyta</taxon>
        <taxon>Magnoliopsida</taxon>
        <taxon>eudicotyledons</taxon>
        <taxon>Gunneridae</taxon>
        <taxon>Pentapetalae</taxon>
        <taxon>rosids</taxon>
        <taxon>malvids</taxon>
        <taxon>Myrtales</taxon>
        <taxon>Lythraceae</taxon>
        <taxon>Punica</taxon>
    </lineage>
</organism>
<sequence length="138" mass="15630">MEEKRLAQFYTSKDQPLYSNGWEKPNLPCPLSKITLPGDFTNAGYSFYIKLDSEVGGVLYGSAYLTRPKYKSTLSFLKLKMDGNLRVSTLCTTRYKVEGVDLFLSKYTTGRGAKESYYRAKCSKDRKCTGLFLQPGDL</sequence>
<reference evidence="2" key="1">
    <citation type="journal article" date="2017" name="Plant J.">
        <title>The pomegranate (Punica granatum L.) genome and the genomics of punicalagin biosynthesis.</title>
        <authorList>
            <person name="Qin G."/>
            <person name="Xu C."/>
            <person name="Ming R."/>
            <person name="Tang H."/>
            <person name="Guyot R."/>
            <person name="Kramer E.M."/>
            <person name="Hu Y."/>
            <person name="Yi X."/>
            <person name="Qi Y."/>
            <person name="Xu X."/>
            <person name="Gao Z."/>
            <person name="Pan H."/>
            <person name="Jian J."/>
            <person name="Tian Y."/>
            <person name="Yue Z."/>
            <person name="Xu Y."/>
        </authorList>
    </citation>
    <scope>NUCLEOTIDE SEQUENCE [LARGE SCALE GENOMIC DNA]</scope>
    <source>
        <strain evidence="2">cv. Dabenzi</strain>
    </source>
</reference>
<evidence type="ECO:0000313" key="1">
    <source>
        <dbReference type="EMBL" id="OWM88590.1"/>
    </source>
</evidence>
<gene>
    <name evidence="1" type="ORF">CDL15_Pgr002357</name>
</gene>
<proteinExistence type="predicted"/>
<protein>
    <submittedName>
        <fullName evidence="1">Uncharacterized protein</fullName>
    </submittedName>
</protein>
<accession>A0A218XUR6</accession>
<dbReference type="AlphaFoldDB" id="A0A218XUR6"/>
<dbReference type="Proteomes" id="UP000197138">
    <property type="component" value="Unassembled WGS sequence"/>
</dbReference>
<dbReference type="EMBL" id="MTKT01000790">
    <property type="protein sequence ID" value="OWM88590.1"/>
    <property type="molecule type" value="Genomic_DNA"/>
</dbReference>
<evidence type="ECO:0000313" key="2">
    <source>
        <dbReference type="Proteomes" id="UP000197138"/>
    </source>
</evidence>
<name>A0A218XUR6_PUNGR</name>